<dbReference type="RefSeq" id="WP_160174122.1">
    <property type="nucleotide sequence ID" value="NZ_CP013251.1"/>
</dbReference>
<gene>
    <name evidence="1" type="ORF">EZMO1_0245</name>
</gene>
<dbReference type="KEGG" id="emp:EZMO1_0245"/>
<dbReference type="EMBL" id="CP013251">
    <property type="protein sequence ID" value="AMO54510.1"/>
    <property type="molecule type" value="Genomic_DNA"/>
</dbReference>
<reference evidence="1 2" key="1">
    <citation type="journal article" date="2016" name="Front. Microbiol.">
        <title>Genomic Insight into the Host-Endosymbiont Relationship of Endozoicomonas montiporae CL-33(T) with its Coral Host.</title>
        <authorList>
            <person name="Ding J.-Y."/>
            <person name="Shiu J.-H."/>
            <person name="Chen W.-M."/>
            <person name="Chiang Y.-R."/>
            <person name="Tang S.-L."/>
        </authorList>
    </citation>
    <scope>NUCLEOTIDE SEQUENCE [LARGE SCALE GENOMIC DNA]</scope>
    <source>
        <strain evidence="1 2">CL-33</strain>
    </source>
</reference>
<protein>
    <submittedName>
        <fullName evidence="1">Uncharacterized protein</fullName>
    </submittedName>
</protein>
<evidence type="ECO:0000313" key="1">
    <source>
        <dbReference type="EMBL" id="AMO54510.1"/>
    </source>
</evidence>
<evidence type="ECO:0000313" key="2">
    <source>
        <dbReference type="Proteomes" id="UP000071065"/>
    </source>
</evidence>
<proteinExistence type="predicted"/>
<dbReference type="PATRIC" id="fig|570277.3.peg.256"/>
<sequence>MCGGGGGDDKVVVQEPTPYEKKLVELSEKRLKEYEELYKPFENEKIASPNIS</sequence>
<accession>A0A142B6Y4</accession>
<dbReference type="STRING" id="570277.EZMO1_0245"/>
<dbReference type="Proteomes" id="UP000071065">
    <property type="component" value="Chromosome"/>
</dbReference>
<dbReference type="AlphaFoldDB" id="A0A142B6Y4"/>
<name>A0A142B6Y4_9GAMM</name>
<organism evidence="1 2">
    <name type="scientific">Endozoicomonas montiporae CL-33</name>
    <dbReference type="NCBI Taxonomy" id="570277"/>
    <lineage>
        <taxon>Bacteria</taxon>
        <taxon>Pseudomonadati</taxon>
        <taxon>Pseudomonadota</taxon>
        <taxon>Gammaproteobacteria</taxon>
        <taxon>Oceanospirillales</taxon>
        <taxon>Endozoicomonadaceae</taxon>
        <taxon>Endozoicomonas</taxon>
    </lineage>
</organism>